<dbReference type="AlphaFoldDB" id="A0A2A9E2X8"/>
<accession>A0A2A9E2X8</accession>
<proteinExistence type="predicted"/>
<organism evidence="1 2">
    <name type="scientific">Sanguibacter antarcticus</name>
    <dbReference type="NCBI Taxonomy" id="372484"/>
    <lineage>
        <taxon>Bacteria</taxon>
        <taxon>Bacillati</taxon>
        <taxon>Actinomycetota</taxon>
        <taxon>Actinomycetes</taxon>
        <taxon>Micrococcales</taxon>
        <taxon>Sanguibacteraceae</taxon>
        <taxon>Sanguibacter</taxon>
    </lineage>
</organism>
<reference evidence="1 2" key="1">
    <citation type="submission" date="2017-10" db="EMBL/GenBank/DDBJ databases">
        <title>Sequencing the genomes of 1000 actinobacteria strains.</title>
        <authorList>
            <person name="Klenk H.-P."/>
        </authorList>
    </citation>
    <scope>NUCLEOTIDE SEQUENCE [LARGE SCALE GENOMIC DNA]</scope>
    <source>
        <strain evidence="1 2">DSM 18966</strain>
    </source>
</reference>
<keyword evidence="2" id="KW-1185">Reference proteome</keyword>
<gene>
    <name evidence="1" type="ORF">ATL42_1064</name>
</gene>
<evidence type="ECO:0000313" key="1">
    <source>
        <dbReference type="EMBL" id="PFG33204.1"/>
    </source>
</evidence>
<evidence type="ECO:0000313" key="2">
    <source>
        <dbReference type="Proteomes" id="UP000225548"/>
    </source>
</evidence>
<sequence length="31" mass="3525">MNVMCSCVPSVSTDTIDPIEIDEELTHPFWD</sequence>
<dbReference type="Proteomes" id="UP000225548">
    <property type="component" value="Unassembled WGS sequence"/>
</dbReference>
<comment type="caution">
    <text evidence="1">The sequence shown here is derived from an EMBL/GenBank/DDBJ whole genome shotgun (WGS) entry which is preliminary data.</text>
</comment>
<name>A0A2A9E2X8_9MICO</name>
<protein>
    <submittedName>
        <fullName evidence="1">Uncharacterized protein</fullName>
    </submittedName>
</protein>
<dbReference type="EMBL" id="PDJG01000001">
    <property type="protein sequence ID" value="PFG33204.1"/>
    <property type="molecule type" value="Genomic_DNA"/>
</dbReference>